<reference evidence="2 3" key="2">
    <citation type="journal article" date="2008" name="Bioinformatics">
        <title>Assembly reconciliation.</title>
        <authorList>
            <person name="Zimin A.V."/>
            <person name="Smith D.R."/>
            <person name="Sutton G."/>
            <person name="Yorke J.A."/>
        </authorList>
    </citation>
    <scope>NUCLEOTIDE SEQUENCE [LARGE SCALE GENOMIC DNA]</scope>
    <source>
        <strain evidence="2 3">TSC#14021-0224.01</strain>
    </source>
</reference>
<evidence type="ECO:0000256" key="1">
    <source>
        <dbReference type="SAM" id="MobiDB-lite"/>
    </source>
</evidence>
<dbReference type="KEGG" id="der:6541622"/>
<dbReference type="OrthoDB" id="7868417at2759"/>
<sequence>MEQLFEFPARAMGLGLVQMPQMQIPIPCRREYSLNPNAVEFVPSFRQKSVLPSPVTKSESTSTTTLPHPEVVGDDVNRVENGFLPKRQILELLSQLGDEQMPLEEIVVGVLPGGHGLNMTFTTKRRDQLQPLGRNGPVNHGQQCLLLAVGDQGKLANRPETVLVTQFLIRVNDLLNEKYEYGGDGSVCPRCTLCSNRSYTELEIENQIDCIKAFEKFFNFTESTCYQDLVSHNAFKELCHRLGLIVSRDPIQVNRASTVVPPPSAQSSSLTVCMSNNEMKSHVEAKADAEDESYSNGSKLSADGSEHPSISNEYVRGKLYRYEDSDGSQLVNELSETQENNEPVMVDDLQLDLAPTTPPKAVLTTSVPATFPRVYKSAKAKCSARGAGSSGQQSGYSNRAVRSMMQPAKGSPTASHFRTIAVGGHDQAGSAAPRKLQMDLCPNGLASKKNRLTEAKSGCVYHPSGNTQGVATGRVTKQGKANAIVQKPQSNHICKTGKMSAASRIAMTNPKQTNGNSQRMMPRSTNASMMRQSEVKRRMSLMRGDSNLDLLYNEYLFK</sequence>
<name>B3N6K8_DROER</name>
<keyword evidence="3" id="KW-1185">Reference proteome</keyword>
<dbReference type="AlphaFoldDB" id="B3N6K8"/>
<organism evidence="2 3">
    <name type="scientific">Drosophila erecta</name>
    <name type="common">Fruit fly</name>
    <dbReference type="NCBI Taxonomy" id="7220"/>
    <lineage>
        <taxon>Eukaryota</taxon>
        <taxon>Metazoa</taxon>
        <taxon>Ecdysozoa</taxon>
        <taxon>Arthropoda</taxon>
        <taxon>Hexapoda</taxon>
        <taxon>Insecta</taxon>
        <taxon>Pterygota</taxon>
        <taxon>Neoptera</taxon>
        <taxon>Endopterygota</taxon>
        <taxon>Diptera</taxon>
        <taxon>Brachycera</taxon>
        <taxon>Muscomorpha</taxon>
        <taxon>Ephydroidea</taxon>
        <taxon>Drosophilidae</taxon>
        <taxon>Drosophila</taxon>
        <taxon>Sophophora</taxon>
    </lineage>
</organism>
<dbReference type="Pfam" id="PF07145">
    <property type="entry name" value="PAM2"/>
    <property type="match status" value="1"/>
</dbReference>
<dbReference type="OMA" id="RMMPRST"/>
<dbReference type="HOGENOM" id="CLU_488590_0_0_1"/>
<proteinExistence type="predicted"/>
<evidence type="ECO:0000313" key="2">
    <source>
        <dbReference type="EMBL" id="EDV59224.1"/>
    </source>
</evidence>
<feature type="region of interest" description="Disordered" evidence="1">
    <location>
        <begin position="509"/>
        <end position="529"/>
    </location>
</feature>
<protein>
    <submittedName>
        <fullName evidence="2">Uncharacterized protein</fullName>
    </submittedName>
</protein>
<gene>
    <name evidence="2" type="primary">Dere\GG10483</name>
    <name evidence="2" type="synonym">dere_GLEANR_10404</name>
    <name evidence="2" type="synonym">GG10483</name>
    <name evidence="2" type="ORF">Dere_GG10483</name>
</gene>
<dbReference type="Proteomes" id="UP000008711">
    <property type="component" value="Unassembled WGS sequence"/>
</dbReference>
<evidence type="ECO:0000313" key="3">
    <source>
        <dbReference type="Proteomes" id="UP000008711"/>
    </source>
</evidence>
<dbReference type="EMBL" id="CH954177">
    <property type="protein sequence ID" value="EDV59224.1"/>
    <property type="molecule type" value="Genomic_DNA"/>
</dbReference>
<dbReference type="InterPro" id="IPR009818">
    <property type="entry name" value="PAM2_motif"/>
</dbReference>
<reference evidence="2 3" key="1">
    <citation type="journal article" date="2007" name="Nature">
        <title>Evolution of genes and genomes on the Drosophila phylogeny.</title>
        <authorList>
            <consortium name="Drosophila 12 Genomes Consortium"/>
            <person name="Clark A.G."/>
            <person name="Eisen M.B."/>
            <person name="Smith D.R."/>
            <person name="Bergman C.M."/>
            <person name="Oliver B."/>
            <person name="Markow T.A."/>
            <person name="Kaufman T.C."/>
            <person name="Kellis M."/>
            <person name="Gelbart W."/>
            <person name="Iyer V.N."/>
            <person name="Pollard D.A."/>
            <person name="Sackton T.B."/>
            <person name="Larracuente A.M."/>
            <person name="Singh N.D."/>
            <person name="Abad J.P."/>
            <person name="Abt D.N."/>
            <person name="Adryan B."/>
            <person name="Aguade M."/>
            <person name="Akashi H."/>
            <person name="Anderson W.W."/>
            <person name="Aquadro C.F."/>
            <person name="Ardell D.H."/>
            <person name="Arguello R."/>
            <person name="Artieri C.G."/>
            <person name="Barbash D.A."/>
            <person name="Barker D."/>
            <person name="Barsanti P."/>
            <person name="Batterham P."/>
            <person name="Batzoglou S."/>
            <person name="Begun D."/>
            <person name="Bhutkar A."/>
            <person name="Blanco E."/>
            <person name="Bosak S.A."/>
            <person name="Bradley R.K."/>
            <person name="Brand A.D."/>
            <person name="Brent M.R."/>
            <person name="Brooks A.N."/>
            <person name="Brown R.H."/>
            <person name="Butlin R.K."/>
            <person name="Caggese C."/>
            <person name="Calvi B.R."/>
            <person name="Bernardo de Carvalho A."/>
            <person name="Caspi A."/>
            <person name="Castrezana S."/>
            <person name="Celniker S.E."/>
            <person name="Chang J.L."/>
            <person name="Chapple C."/>
            <person name="Chatterji S."/>
            <person name="Chinwalla A."/>
            <person name="Civetta A."/>
            <person name="Clifton S.W."/>
            <person name="Comeron J.M."/>
            <person name="Costello J.C."/>
            <person name="Coyne J.A."/>
            <person name="Daub J."/>
            <person name="David R.G."/>
            <person name="Delcher A.L."/>
            <person name="Delehaunty K."/>
            <person name="Do C.B."/>
            <person name="Ebling H."/>
            <person name="Edwards K."/>
            <person name="Eickbush T."/>
            <person name="Evans J.D."/>
            <person name="Filipski A."/>
            <person name="Findeiss S."/>
            <person name="Freyhult E."/>
            <person name="Fulton L."/>
            <person name="Fulton R."/>
            <person name="Garcia A.C."/>
            <person name="Gardiner A."/>
            <person name="Garfield D.A."/>
            <person name="Garvin B.E."/>
            <person name="Gibson G."/>
            <person name="Gilbert D."/>
            <person name="Gnerre S."/>
            <person name="Godfrey J."/>
            <person name="Good R."/>
            <person name="Gotea V."/>
            <person name="Gravely B."/>
            <person name="Greenberg A.J."/>
            <person name="Griffiths-Jones S."/>
            <person name="Gross S."/>
            <person name="Guigo R."/>
            <person name="Gustafson E.A."/>
            <person name="Haerty W."/>
            <person name="Hahn M.W."/>
            <person name="Halligan D.L."/>
            <person name="Halpern A.L."/>
            <person name="Halter G.M."/>
            <person name="Han M.V."/>
            <person name="Heger A."/>
            <person name="Hillier L."/>
            <person name="Hinrichs A.S."/>
            <person name="Holmes I."/>
            <person name="Hoskins R.A."/>
            <person name="Hubisz M.J."/>
            <person name="Hultmark D."/>
            <person name="Huntley M.A."/>
            <person name="Jaffe D.B."/>
            <person name="Jagadeeshan S."/>
            <person name="Jeck W.R."/>
            <person name="Johnson J."/>
            <person name="Jones C.D."/>
            <person name="Jordan W.C."/>
            <person name="Karpen G.H."/>
            <person name="Kataoka E."/>
            <person name="Keightley P.D."/>
            <person name="Kheradpour P."/>
            <person name="Kirkness E.F."/>
            <person name="Koerich L.B."/>
            <person name="Kristiansen K."/>
            <person name="Kudrna D."/>
            <person name="Kulathinal R.J."/>
            <person name="Kumar S."/>
            <person name="Kwok R."/>
            <person name="Lander E."/>
            <person name="Langley C.H."/>
            <person name="Lapoint R."/>
            <person name="Lazzaro B.P."/>
            <person name="Lee S.J."/>
            <person name="Levesque L."/>
            <person name="Li R."/>
            <person name="Lin C.F."/>
            <person name="Lin M.F."/>
            <person name="Lindblad-Toh K."/>
            <person name="Llopart A."/>
            <person name="Long M."/>
            <person name="Low L."/>
            <person name="Lozovsky E."/>
            <person name="Lu J."/>
            <person name="Luo M."/>
            <person name="Machado C.A."/>
            <person name="Makalowski W."/>
            <person name="Marzo M."/>
            <person name="Matsuda M."/>
            <person name="Matzkin L."/>
            <person name="McAllister B."/>
            <person name="McBride C.S."/>
            <person name="McKernan B."/>
            <person name="McKernan K."/>
            <person name="Mendez-Lago M."/>
            <person name="Minx P."/>
            <person name="Mollenhauer M.U."/>
            <person name="Montooth K."/>
            <person name="Mount S.M."/>
            <person name="Mu X."/>
            <person name="Myers E."/>
            <person name="Negre B."/>
            <person name="Newfeld S."/>
            <person name="Nielsen R."/>
            <person name="Noor M.A."/>
            <person name="O'Grady P."/>
            <person name="Pachter L."/>
            <person name="Papaceit M."/>
            <person name="Parisi M.J."/>
            <person name="Parisi M."/>
            <person name="Parts L."/>
            <person name="Pedersen J.S."/>
            <person name="Pesole G."/>
            <person name="Phillippy A.M."/>
            <person name="Ponting C.P."/>
            <person name="Pop M."/>
            <person name="Porcelli D."/>
            <person name="Powell J.R."/>
            <person name="Prohaska S."/>
            <person name="Pruitt K."/>
            <person name="Puig M."/>
            <person name="Quesneville H."/>
            <person name="Ram K.R."/>
            <person name="Rand D."/>
            <person name="Rasmussen M.D."/>
            <person name="Reed L.K."/>
            <person name="Reenan R."/>
            <person name="Reily A."/>
            <person name="Remington K.A."/>
            <person name="Rieger T.T."/>
            <person name="Ritchie M.G."/>
            <person name="Robin C."/>
            <person name="Rogers Y.H."/>
            <person name="Rohde C."/>
            <person name="Rozas J."/>
            <person name="Rubenfield M.J."/>
            <person name="Ruiz A."/>
            <person name="Russo S."/>
            <person name="Salzberg S.L."/>
            <person name="Sanchez-Gracia A."/>
            <person name="Saranga D.J."/>
            <person name="Sato H."/>
            <person name="Schaeffer S.W."/>
            <person name="Schatz M.C."/>
            <person name="Schlenke T."/>
            <person name="Schwartz R."/>
            <person name="Segarra C."/>
            <person name="Singh R.S."/>
            <person name="Sirot L."/>
            <person name="Sirota M."/>
            <person name="Sisneros N.B."/>
            <person name="Smith C.D."/>
            <person name="Smith T.F."/>
            <person name="Spieth J."/>
            <person name="Stage D.E."/>
            <person name="Stark A."/>
            <person name="Stephan W."/>
            <person name="Strausberg R.L."/>
            <person name="Strempel S."/>
            <person name="Sturgill D."/>
            <person name="Sutton G."/>
            <person name="Sutton G.G."/>
            <person name="Tao W."/>
            <person name="Teichmann S."/>
            <person name="Tobari Y.N."/>
            <person name="Tomimura Y."/>
            <person name="Tsolas J.M."/>
            <person name="Valente V.L."/>
            <person name="Venter E."/>
            <person name="Venter J.C."/>
            <person name="Vicario S."/>
            <person name="Vieira F.G."/>
            <person name="Vilella A.J."/>
            <person name="Villasante A."/>
            <person name="Walenz B."/>
            <person name="Wang J."/>
            <person name="Wasserman M."/>
            <person name="Watts T."/>
            <person name="Wilson D."/>
            <person name="Wilson R.K."/>
            <person name="Wing R.A."/>
            <person name="Wolfner M.F."/>
            <person name="Wong A."/>
            <person name="Wong G.K."/>
            <person name="Wu C.I."/>
            <person name="Wu G."/>
            <person name="Yamamoto D."/>
            <person name="Yang H.P."/>
            <person name="Yang S.P."/>
            <person name="Yorke J.A."/>
            <person name="Yoshida K."/>
            <person name="Zdobnov E."/>
            <person name="Zhang P."/>
            <person name="Zhang Y."/>
            <person name="Zimin A.V."/>
            <person name="Baldwin J."/>
            <person name="Abdouelleil A."/>
            <person name="Abdulkadir J."/>
            <person name="Abebe A."/>
            <person name="Abera B."/>
            <person name="Abreu J."/>
            <person name="Acer S.C."/>
            <person name="Aftuck L."/>
            <person name="Alexander A."/>
            <person name="An P."/>
            <person name="Anderson E."/>
            <person name="Anderson S."/>
            <person name="Arachi H."/>
            <person name="Azer M."/>
            <person name="Bachantsang P."/>
            <person name="Barry A."/>
            <person name="Bayul T."/>
            <person name="Berlin A."/>
            <person name="Bessette D."/>
            <person name="Bloom T."/>
            <person name="Blye J."/>
            <person name="Boguslavskiy L."/>
            <person name="Bonnet C."/>
            <person name="Boukhgalter B."/>
            <person name="Bourzgui I."/>
            <person name="Brown A."/>
            <person name="Cahill P."/>
            <person name="Channer S."/>
            <person name="Cheshatsang Y."/>
            <person name="Chuda L."/>
            <person name="Citroen M."/>
            <person name="Collymore A."/>
            <person name="Cooke P."/>
            <person name="Costello M."/>
            <person name="D'Aco K."/>
            <person name="Daza R."/>
            <person name="De Haan G."/>
            <person name="DeGray S."/>
            <person name="DeMaso C."/>
            <person name="Dhargay N."/>
            <person name="Dooley K."/>
            <person name="Dooley E."/>
            <person name="Doricent M."/>
            <person name="Dorje P."/>
            <person name="Dorjee K."/>
            <person name="Dupes A."/>
            <person name="Elong R."/>
            <person name="Falk J."/>
            <person name="Farina A."/>
            <person name="Faro S."/>
            <person name="Ferguson D."/>
            <person name="Fisher S."/>
            <person name="Foley C.D."/>
            <person name="Franke A."/>
            <person name="Friedrich D."/>
            <person name="Gadbois L."/>
            <person name="Gearin G."/>
            <person name="Gearin C.R."/>
            <person name="Giannoukos G."/>
            <person name="Goode T."/>
            <person name="Graham J."/>
            <person name="Grandbois E."/>
            <person name="Grewal S."/>
            <person name="Gyaltsen K."/>
            <person name="Hafez N."/>
            <person name="Hagos B."/>
            <person name="Hall J."/>
            <person name="Henson C."/>
            <person name="Hollinger A."/>
            <person name="Honan T."/>
            <person name="Huard M.D."/>
            <person name="Hughes L."/>
            <person name="Hurhula B."/>
            <person name="Husby M.E."/>
            <person name="Kamat A."/>
            <person name="Kanga B."/>
            <person name="Kashin S."/>
            <person name="Khazanovich D."/>
            <person name="Kisner P."/>
            <person name="Lance K."/>
            <person name="Lara M."/>
            <person name="Lee W."/>
            <person name="Lennon N."/>
            <person name="Letendre F."/>
            <person name="LeVine R."/>
            <person name="Lipovsky A."/>
            <person name="Liu X."/>
            <person name="Liu J."/>
            <person name="Liu S."/>
            <person name="Lokyitsang T."/>
            <person name="Lokyitsang Y."/>
            <person name="Lubonja R."/>
            <person name="Lui A."/>
            <person name="MacDonald P."/>
            <person name="Magnisalis V."/>
            <person name="Maru K."/>
            <person name="Matthews C."/>
            <person name="McCusker W."/>
            <person name="McDonough S."/>
            <person name="Mehta T."/>
            <person name="Meldrim J."/>
            <person name="Meneus L."/>
            <person name="Mihai O."/>
            <person name="Mihalev A."/>
            <person name="Mihova T."/>
            <person name="Mittelman R."/>
            <person name="Mlenga V."/>
            <person name="Montmayeur A."/>
            <person name="Mulrain L."/>
            <person name="Navidi A."/>
            <person name="Naylor J."/>
            <person name="Negash T."/>
            <person name="Nguyen T."/>
            <person name="Nguyen N."/>
            <person name="Nicol R."/>
            <person name="Norbu C."/>
            <person name="Norbu N."/>
            <person name="Novod N."/>
            <person name="O'Neill B."/>
            <person name="Osman S."/>
            <person name="Markiewicz E."/>
            <person name="Oyono O.L."/>
            <person name="Patti C."/>
            <person name="Phunkhang P."/>
            <person name="Pierre F."/>
            <person name="Priest M."/>
            <person name="Raghuraman S."/>
            <person name="Rege F."/>
            <person name="Reyes R."/>
            <person name="Rise C."/>
            <person name="Rogov P."/>
            <person name="Ross K."/>
            <person name="Ryan E."/>
            <person name="Settipalli S."/>
            <person name="Shea T."/>
            <person name="Sherpa N."/>
            <person name="Shi L."/>
            <person name="Shih D."/>
            <person name="Sparrow T."/>
            <person name="Spaulding J."/>
            <person name="Stalker J."/>
            <person name="Stange-Thomann N."/>
            <person name="Stavropoulos S."/>
            <person name="Stone C."/>
            <person name="Strader C."/>
            <person name="Tesfaye S."/>
            <person name="Thomson T."/>
            <person name="Thoulutsang Y."/>
            <person name="Thoulutsang D."/>
            <person name="Topham K."/>
            <person name="Topping I."/>
            <person name="Tsamla T."/>
            <person name="Vassiliev H."/>
            <person name="Vo A."/>
            <person name="Wangchuk T."/>
            <person name="Wangdi T."/>
            <person name="Weiand M."/>
            <person name="Wilkinson J."/>
            <person name="Wilson A."/>
            <person name="Yadav S."/>
            <person name="Young G."/>
            <person name="Yu Q."/>
            <person name="Zembek L."/>
            <person name="Zhong D."/>
            <person name="Zimmer A."/>
            <person name="Zwirko Z."/>
            <person name="Jaffe D.B."/>
            <person name="Alvarez P."/>
            <person name="Brockman W."/>
            <person name="Butler J."/>
            <person name="Chin C."/>
            <person name="Gnerre S."/>
            <person name="Grabherr M."/>
            <person name="Kleber M."/>
            <person name="Mauceli E."/>
            <person name="MacCallum I."/>
        </authorList>
    </citation>
    <scope>NUCLEOTIDE SEQUENCE [LARGE SCALE GENOMIC DNA]</scope>
    <source>
        <strain evidence="2 3">TSC#14021-0224.01</strain>
    </source>
</reference>
<accession>B3N6K8</accession>
<dbReference type="eggNOG" id="ENOG502TDXF">
    <property type="taxonomic scope" value="Eukaryota"/>
</dbReference>
<feature type="region of interest" description="Disordered" evidence="1">
    <location>
        <begin position="286"/>
        <end position="309"/>
    </location>
</feature>
<dbReference type="PhylomeDB" id="B3N6K8"/>